<comment type="caution">
    <text evidence="2">The sequence shown here is derived from an EMBL/GenBank/DDBJ whole genome shotgun (WGS) entry which is preliminary data.</text>
</comment>
<gene>
    <name evidence="2" type="ORF">P7K49_014931</name>
</gene>
<organism evidence="2 3">
    <name type="scientific">Saguinus oedipus</name>
    <name type="common">Cotton-top tamarin</name>
    <name type="synonym">Oedipomidas oedipus</name>
    <dbReference type="NCBI Taxonomy" id="9490"/>
    <lineage>
        <taxon>Eukaryota</taxon>
        <taxon>Metazoa</taxon>
        <taxon>Chordata</taxon>
        <taxon>Craniata</taxon>
        <taxon>Vertebrata</taxon>
        <taxon>Euteleostomi</taxon>
        <taxon>Mammalia</taxon>
        <taxon>Eutheria</taxon>
        <taxon>Euarchontoglires</taxon>
        <taxon>Primates</taxon>
        <taxon>Haplorrhini</taxon>
        <taxon>Platyrrhini</taxon>
        <taxon>Cebidae</taxon>
        <taxon>Callitrichinae</taxon>
        <taxon>Saguinus</taxon>
    </lineage>
</organism>
<evidence type="ECO:0000313" key="3">
    <source>
        <dbReference type="Proteomes" id="UP001266305"/>
    </source>
</evidence>
<reference evidence="2 3" key="1">
    <citation type="submission" date="2023-05" db="EMBL/GenBank/DDBJ databases">
        <title>B98-5 Cell Line De Novo Hybrid Assembly: An Optical Mapping Approach.</title>
        <authorList>
            <person name="Kananen K."/>
            <person name="Auerbach J.A."/>
            <person name="Kautto E."/>
            <person name="Blachly J.S."/>
        </authorList>
    </citation>
    <scope>NUCLEOTIDE SEQUENCE [LARGE SCALE GENOMIC DNA]</scope>
    <source>
        <strain evidence="2">B95-8</strain>
        <tissue evidence="2">Cell line</tissue>
    </source>
</reference>
<proteinExistence type="predicted"/>
<name>A0ABQ9V855_SAGOE</name>
<protein>
    <submittedName>
        <fullName evidence="2">Uncharacterized protein</fullName>
    </submittedName>
</protein>
<keyword evidence="3" id="KW-1185">Reference proteome</keyword>
<evidence type="ECO:0000256" key="1">
    <source>
        <dbReference type="SAM" id="MobiDB-lite"/>
    </source>
</evidence>
<dbReference type="Proteomes" id="UP001266305">
    <property type="component" value="Unassembled WGS sequence"/>
</dbReference>
<sequence length="248" mass="26612">MQRQGLRLAVPGDGARREGVYSSEPACRMLNCLAQVRLRTTIKPTSFFSAGFHNPVPRTKTHQEVESLKEGASGELHRHTAPARRLALINSPSSSILTGSNGVVSRLMYPDPCFTRRAVPPCSLAACGDEQPLEEASGAEASLALCPSGDVAVVSPATSRSVSALLTEQSTGREVARRNPAATKPTAARHEPISRGDGRGIDRSPWLDGRDRAAPTVSPIPEWHVCARRSFPNHGQKGSSCWTFSKLP</sequence>
<feature type="region of interest" description="Disordered" evidence="1">
    <location>
        <begin position="168"/>
        <end position="206"/>
    </location>
</feature>
<dbReference type="EMBL" id="JASSZA010000007">
    <property type="protein sequence ID" value="KAK2105417.1"/>
    <property type="molecule type" value="Genomic_DNA"/>
</dbReference>
<accession>A0ABQ9V855</accession>
<feature type="compositionally biased region" description="Basic and acidic residues" evidence="1">
    <location>
        <begin position="188"/>
        <end position="202"/>
    </location>
</feature>
<evidence type="ECO:0000313" key="2">
    <source>
        <dbReference type="EMBL" id="KAK2105417.1"/>
    </source>
</evidence>